<evidence type="ECO:0000313" key="5">
    <source>
        <dbReference type="EMBL" id="GCC38028.1"/>
    </source>
</evidence>
<feature type="active site" evidence="2">
    <location>
        <position position="255"/>
    </location>
</feature>
<feature type="binding site" evidence="2">
    <location>
        <position position="254"/>
    </location>
    <ligand>
        <name>Zn(2+)</name>
        <dbReference type="ChEBI" id="CHEBI:29105"/>
        <note>catalytic</note>
    </ligand>
</feature>
<dbReference type="PANTHER" id="PTHR11905:SF258">
    <property type="entry name" value="PEPTIDASE M12B DOMAIN-CONTAINING PROTEIN"/>
    <property type="match status" value="1"/>
</dbReference>
<dbReference type="InterPro" id="IPR034027">
    <property type="entry name" value="Reprolysin_adamalysin"/>
</dbReference>
<dbReference type="CDD" id="cd04269">
    <property type="entry name" value="ZnMc_adamalysin_II_like"/>
    <property type="match status" value="1"/>
</dbReference>
<dbReference type="AlphaFoldDB" id="A0A401T5V2"/>
<dbReference type="GO" id="GO:0006508">
    <property type="term" value="P:proteolysis"/>
    <property type="evidence" value="ECO:0007669"/>
    <property type="project" value="InterPro"/>
</dbReference>
<feature type="transmembrane region" description="Helical" evidence="3">
    <location>
        <begin position="337"/>
        <end position="358"/>
    </location>
</feature>
<evidence type="ECO:0000259" key="4">
    <source>
        <dbReference type="PROSITE" id="PS50215"/>
    </source>
</evidence>
<feature type="domain" description="Peptidase M12B" evidence="4">
    <location>
        <begin position="118"/>
        <end position="316"/>
    </location>
</feature>
<keyword evidence="2" id="KW-0862">Zinc</keyword>
<dbReference type="InterPro" id="IPR024079">
    <property type="entry name" value="MetalloPept_cat_dom_sf"/>
</dbReference>
<name>A0A401T5V2_CHIPU</name>
<keyword evidence="3" id="KW-1133">Transmembrane helix</keyword>
<feature type="binding site" evidence="2">
    <location>
        <position position="264"/>
    </location>
    <ligand>
        <name>Zn(2+)</name>
        <dbReference type="ChEBI" id="CHEBI:29105"/>
        <note>catalytic</note>
    </ligand>
</feature>
<keyword evidence="3" id="KW-0812">Transmembrane</keyword>
<dbReference type="Proteomes" id="UP000287033">
    <property type="component" value="Unassembled WGS sequence"/>
</dbReference>
<keyword evidence="3" id="KW-0472">Membrane</keyword>
<evidence type="ECO:0000256" key="1">
    <source>
        <dbReference type="ARBA" id="ARBA00023157"/>
    </source>
</evidence>
<evidence type="ECO:0000313" key="6">
    <source>
        <dbReference type="Proteomes" id="UP000287033"/>
    </source>
</evidence>
<dbReference type="STRING" id="137246.A0A401T5V2"/>
<accession>A0A401T5V2</accession>
<dbReference type="PROSITE" id="PS50215">
    <property type="entry name" value="ADAM_MEPRO"/>
    <property type="match status" value="1"/>
</dbReference>
<sequence>MLVVVVCVDRALPSARLEWRASGNYNPREALRPAREPLGGHSARLTWVGCWELLQHFAGISHRGIAGFDAVIPKSRYNGLVRWELQSDHENRVRYLLRFRARDHLLHLVKTQDLLTQTYSESHYLANGSTFLRNGGDLRKTQERLITLAHHVNQIYYKELNIQIFLVGIEIWTTRNKISSSQDTSKALLNFMKWRSKELLPRIHHDNAQLVSGMPFKESVGQAYLNAMCSEERSGGVVKDTWASTREVAKYIAHEIGHNLGMYHDEPSCQCPVTSGKCLLAESAVWMMNPVFSNCSIASLKQFLNHQNISCLMDRPNFSMNITVALFNDNIRRHYKISAVISVSLFFLVIAGLMMVIFQKQGQSVKAANPYQSSQSLLQQNTV</sequence>
<evidence type="ECO:0000256" key="3">
    <source>
        <dbReference type="SAM" id="Phobius"/>
    </source>
</evidence>
<comment type="caution">
    <text evidence="5">The sequence shown here is derived from an EMBL/GenBank/DDBJ whole genome shotgun (WGS) entry which is preliminary data.</text>
</comment>
<dbReference type="Pfam" id="PF01421">
    <property type="entry name" value="Reprolysin"/>
    <property type="match status" value="1"/>
</dbReference>
<dbReference type="PANTHER" id="PTHR11905">
    <property type="entry name" value="ADAM A DISINTEGRIN AND METALLOPROTEASE DOMAIN"/>
    <property type="match status" value="1"/>
</dbReference>
<feature type="binding site" evidence="2">
    <location>
        <position position="258"/>
    </location>
    <ligand>
        <name>Zn(2+)</name>
        <dbReference type="ChEBI" id="CHEBI:29105"/>
        <note>catalytic</note>
    </ligand>
</feature>
<keyword evidence="1" id="KW-1015">Disulfide bond</keyword>
<proteinExistence type="predicted"/>
<keyword evidence="6" id="KW-1185">Reference proteome</keyword>
<protein>
    <recommendedName>
        <fullName evidence="4">Peptidase M12B domain-containing protein</fullName>
    </recommendedName>
</protein>
<dbReference type="EMBL" id="BEZZ01001097">
    <property type="protein sequence ID" value="GCC38028.1"/>
    <property type="molecule type" value="Genomic_DNA"/>
</dbReference>
<organism evidence="5 6">
    <name type="scientific">Chiloscyllium punctatum</name>
    <name type="common">Brownbanded bambooshark</name>
    <name type="synonym">Hemiscyllium punctatum</name>
    <dbReference type="NCBI Taxonomy" id="137246"/>
    <lineage>
        <taxon>Eukaryota</taxon>
        <taxon>Metazoa</taxon>
        <taxon>Chordata</taxon>
        <taxon>Craniata</taxon>
        <taxon>Vertebrata</taxon>
        <taxon>Chondrichthyes</taxon>
        <taxon>Elasmobranchii</taxon>
        <taxon>Galeomorphii</taxon>
        <taxon>Galeoidea</taxon>
        <taxon>Orectolobiformes</taxon>
        <taxon>Hemiscylliidae</taxon>
        <taxon>Chiloscyllium</taxon>
    </lineage>
</organism>
<dbReference type="Gene3D" id="3.40.390.10">
    <property type="entry name" value="Collagenase (Catalytic Domain)"/>
    <property type="match status" value="1"/>
</dbReference>
<dbReference type="GO" id="GO:0004222">
    <property type="term" value="F:metalloendopeptidase activity"/>
    <property type="evidence" value="ECO:0007669"/>
    <property type="project" value="InterPro"/>
</dbReference>
<reference evidence="5 6" key="1">
    <citation type="journal article" date="2018" name="Nat. Ecol. Evol.">
        <title>Shark genomes provide insights into elasmobranch evolution and the origin of vertebrates.</title>
        <authorList>
            <person name="Hara Y"/>
            <person name="Yamaguchi K"/>
            <person name="Onimaru K"/>
            <person name="Kadota M"/>
            <person name="Koyanagi M"/>
            <person name="Keeley SD"/>
            <person name="Tatsumi K"/>
            <person name="Tanaka K"/>
            <person name="Motone F"/>
            <person name="Kageyama Y"/>
            <person name="Nozu R"/>
            <person name="Adachi N"/>
            <person name="Nishimura O"/>
            <person name="Nakagawa R"/>
            <person name="Tanegashima C"/>
            <person name="Kiyatake I"/>
            <person name="Matsumoto R"/>
            <person name="Murakumo K"/>
            <person name="Nishida K"/>
            <person name="Terakita A"/>
            <person name="Kuratani S"/>
            <person name="Sato K"/>
            <person name="Hyodo S Kuraku.S."/>
        </authorList>
    </citation>
    <scope>NUCLEOTIDE SEQUENCE [LARGE SCALE GENOMIC DNA]</scope>
</reference>
<keyword evidence="2" id="KW-0479">Metal-binding</keyword>
<dbReference type="InterPro" id="IPR001590">
    <property type="entry name" value="Peptidase_M12B"/>
</dbReference>
<comment type="caution">
    <text evidence="2">Lacks conserved residue(s) required for the propagation of feature annotation.</text>
</comment>
<dbReference type="OrthoDB" id="5951731at2759"/>
<evidence type="ECO:0000256" key="2">
    <source>
        <dbReference type="PROSITE-ProRule" id="PRU00276"/>
    </source>
</evidence>
<gene>
    <name evidence="5" type="ORF">chiPu_0016539</name>
</gene>
<dbReference type="SUPFAM" id="SSF55486">
    <property type="entry name" value="Metalloproteases ('zincins'), catalytic domain"/>
    <property type="match status" value="1"/>
</dbReference>
<dbReference type="FunFam" id="3.40.390.10:FF:000002">
    <property type="entry name" value="Disintegrin and metalloproteinase domain-containing protein 22"/>
    <property type="match status" value="1"/>
</dbReference>
<dbReference type="GO" id="GO:0046872">
    <property type="term" value="F:metal ion binding"/>
    <property type="evidence" value="ECO:0007669"/>
    <property type="project" value="UniProtKB-KW"/>
</dbReference>